<dbReference type="InterPro" id="IPR036116">
    <property type="entry name" value="FN3_sf"/>
</dbReference>
<dbReference type="SUPFAM" id="SSF49265">
    <property type="entry name" value="Fibronectin type III"/>
    <property type="match status" value="1"/>
</dbReference>
<dbReference type="CDD" id="cd00063">
    <property type="entry name" value="FN3"/>
    <property type="match status" value="2"/>
</dbReference>
<dbReference type="InterPro" id="IPR013783">
    <property type="entry name" value="Ig-like_fold"/>
</dbReference>
<dbReference type="InterPro" id="IPR038765">
    <property type="entry name" value="Papain-like_cys_pep_sf"/>
</dbReference>
<feature type="domain" description="Fibronectin type-III" evidence="2">
    <location>
        <begin position="524"/>
        <end position="618"/>
    </location>
</feature>
<evidence type="ECO:0000259" key="2">
    <source>
        <dbReference type="PROSITE" id="PS50853"/>
    </source>
</evidence>
<dbReference type="InterPro" id="IPR052557">
    <property type="entry name" value="CAP/Cytokinesis_protein"/>
</dbReference>
<proteinExistence type="predicted"/>
<evidence type="ECO:0000313" key="3">
    <source>
        <dbReference type="EMBL" id="GFO95686.1"/>
    </source>
</evidence>
<evidence type="ECO:0000256" key="1">
    <source>
        <dbReference type="SAM" id="Coils"/>
    </source>
</evidence>
<dbReference type="InterPro" id="IPR003961">
    <property type="entry name" value="FN3_dom"/>
</dbReference>
<dbReference type="Gene3D" id="3.10.620.30">
    <property type="match status" value="1"/>
</dbReference>
<reference evidence="3" key="1">
    <citation type="submission" date="2020-06" db="EMBL/GenBank/DDBJ databases">
        <title>Characterization of fructooligosaccharide metabolism and fructooligosaccharide-degrading enzymes in human commensal butyrate producers.</title>
        <authorList>
            <person name="Tanno H."/>
            <person name="Fujii T."/>
            <person name="Hirano K."/>
            <person name="Maeno S."/>
            <person name="Tonozuka T."/>
            <person name="Sakamoto M."/>
            <person name="Ohkuma M."/>
            <person name="Tochio T."/>
            <person name="Endo A."/>
        </authorList>
    </citation>
    <scope>NUCLEOTIDE SEQUENCE</scope>
    <source>
        <strain evidence="3">JCM 31265</strain>
    </source>
</reference>
<dbReference type="GO" id="GO:0005737">
    <property type="term" value="C:cytoplasm"/>
    <property type="evidence" value="ECO:0007669"/>
    <property type="project" value="TreeGrafter"/>
</dbReference>
<dbReference type="EMBL" id="BLYL01000026">
    <property type="protein sequence ID" value="GFO95686.1"/>
    <property type="molecule type" value="Genomic_DNA"/>
</dbReference>
<feature type="coiled-coil region" evidence="1">
    <location>
        <begin position="159"/>
        <end position="186"/>
    </location>
</feature>
<accession>A0AAI9NZS7</accession>
<organism evidence="3 4">
    <name type="scientific">Coprococcus eutactus</name>
    <dbReference type="NCBI Taxonomy" id="33043"/>
    <lineage>
        <taxon>Bacteria</taxon>
        <taxon>Bacillati</taxon>
        <taxon>Bacillota</taxon>
        <taxon>Clostridia</taxon>
        <taxon>Lachnospirales</taxon>
        <taxon>Lachnospiraceae</taxon>
        <taxon>Coprococcus</taxon>
    </lineage>
</organism>
<dbReference type="RefSeq" id="WP_055223022.1">
    <property type="nucleotide sequence ID" value="NZ_BLYL01000026.1"/>
</dbReference>
<dbReference type="AlphaFoldDB" id="A0AAI9NZS7"/>
<gene>
    <name evidence="3" type="ORF">COEU31_27320</name>
</gene>
<dbReference type="Proteomes" id="UP000660047">
    <property type="component" value="Unassembled WGS sequence"/>
</dbReference>
<dbReference type="PANTHER" id="PTHR46333:SF2">
    <property type="entry name" value="CYTOKINESIS PROTEIN 3"/>
    <property type="match status" value="1"/>
</dbReference>
<comment type="caution">
    <text evidence="3">The sequence shown here is derived from an EMBL/GenBank/DDBJ whole genome shotgun (WGS) entry which is preliminary data.</text>
</comment>
<dbReference type="Gene3D" id="2.60.40.10">
    <property type="entry name" value="Immunoglobulins"/>
    <property type="match status" value="2"/>
</dbReference>
<dbReference type="PANTHER" id="PTHR46333">
    <property type="entry name" value="CYTOKINESIS PROTEIN 3"/>
    <property type="match status" value="1"/>
</dbReference>
<protein>
    <recommendedName>
        <fullName evidence="2">Fibronectin type-III domain-containing protein</fullName>
    </recommendedName>
</protein>
<dbReference type="InterPro" id="IPR002931">
    <property type="entry name" value="Transglutaminase-like"/>
</dbReference>
<dbReference type="PROSITE" id="PS50853">
    <property type="entry name" value="FN3"/>
    <property type="match status" value="1"/>
</dbReference>
<evidence type="ECO:0000313" key="4">
    <source>
        <dbReference type="Proteomes" id="UP000660047"/>
    </source>
</evidence>
<keyword evidence="1" id="KW-0175">Coiled coil</keyword>
<dbReference type="SMART" id="SM00460">
    <property type="entry name" value="TGc"/>
    <property type="match status" value="1"/>
</dbReference>
<dbReference type="Pfam" id="PF01841">
    <property type="entry name" value="Transglut_core"/>
    <property type="match status" value="1"/>
</dbReference>
<sequence length="696" mass="78439">MKYENVRLTEAVRRIRMIFVVGVIAACVLYGGKIPAFAEDTQEQYDSSQSSYGQLLEQEGDTSGILQFGGQIIEDEASDSSEASLAAANSKKYESAIVGAVEKFSPRLNVKSWGLTTRNVANVVTTAMNAHPEVVYVARYSYLYDQTTGKVVYLKFSYKPNARTEKKQLDAAIAEVNKQINTKNMKPAEIVLAYHEFLTSTVAYDTSGAKEFDPTTGRDHMYDMYGVLVKRSSVCQGYAETMWYFLRKAGVPCGVATSQYVNHAWNVVNIGGKWYHVDATWDDPASDIPGRSMHDYFLVSFDTLNSKTKAASSDYYLGRYDTKVGNVWKGTYSNATDKRYEKGQFWNGVEKVIFYRKGYWYSIKQGSQSSYYQINKYSFTNGVNTTIFTGQDEWLDTDGTALNKQYGTMFLAQEKLYFCTSRYVAWIDLEVNERKAWAIYDIRQKYVSGVNIYGMGYYGNDVVIWVSDTPSCTRKDAYYLGACMSHKWQAGEVTKQPTFTSQGSQKYKCSNCGYTKNVTLDKLKLATVTVKTKNTGKGISLTWNTDSRATGYKVYRRTGKGAYRLIKTVKGSSVRSMVDRSVVGGKTYTYRVSAYNSYTKGGSKAKSQYYIGCTTARAKNTSQGVRVSWKKTKGAAGYKIYKKTGSGRFKCVKVVKAKTRTYLDRRVKSGTKYTYFVKPYKGKTAGTYKKASVKYR</sequence>
<dbReference type="SUPFAM" id="SSF54001">
    <property type="entry name" value="Cysteine proteinases"/>
    <property type="match status" value="1"/>
</dbReference>
<name>A0AAI9NZS7_9FIRM</name>
<dbReference type="PROSITE" id="PS51257">
    <property type="entry name" value="PROKAR_LIPOPROTEIN"/>
    <property type="match status" value="1"/>
</dbReference>